<dbReference type="STRING" id="748909.SAMN05192575_101859"/>
<feature type="region of interest" description="Disordered" evidence="7">
    <location>
        <begin position="1"/>
        <end position="87"/>
    </location>
</feature>
<evidence type="ECO:0000256" key="7">
    <source>
        <dbReference type="SAM" id="MobiDB-lite"/>
    </source>
</evidence>
<dbReference type="InterPro" id="IPR013805">
    <property type="entry name" value="GrpE_CC"/>
</dbReference>
<dbReference type="GO" id="GO:0006457">
    <property type="term" value="P:protein folding"/>
    <property type="evidence" value="ECO:0007669"/>
    <property type="project" value="InterPro"/>
</dbReference>
<evidence type="ECO:0000313" key="9">
    <source>
        <dbReference type="Proteomes" id="UP000199113"/>
    </source>
</evidence>
<sequence>MTEPGSGSFGDAAGEMASETEVEAPQGASASAGQPDAASDTPSGTPSGSPSDSTTDPGAADEISGVDNWLEEGGPLEPEDFVDSGDAVGPSAEVQLAERTADLQRLQAEYANYRKRVDRDRQLIAENATYRVLAPIIEVLDTIDRAREHGEVDEGGFKAVADQLQAVVTGLGLTRFGEPGDAFDPNLHEALSHMGTDPEVDVVTCKHIAKAGYKIGDRVVRAAQVLVVDPVEG</sequence>
<keyword evidence="6" id="KW-0175">Coiled coil</keyword>
<comment type="subunit">
    <text evidence="3">Homodimer.</text>
</comment>
<evidence type="ECO:0000256" key="6">
    <source>
        <dbReference type="SAM" id="Coils"/>
    </source>
</evidence>
<dbReference type="Pfam" id="PF01025">
    <property type="entry name" value="GrpE"/>
    <property type="match status" value="1"/>
</dbReference>
<dbReference type="GO" id="GO:0051082">
    <property type="term" value="F:unfolded protein binding"/>
    <property type="evidence" value="ECO:0007669"/>
    <property type="project" value="TreeGrafter"/>
</dbReference>
<dbReference type="Gene3D" id="3.90.20.20">
    <property type="match status" value="1"/>
</dbReference>
<dbReference type="PROSITE" id="PS01071">
    <property type="entry name" value="GRPE"/>
    <property type="match status" value="1"/>
</dbReference>
<evidence type="ECO:0000256" key="3">
    <source>
        <dbReference type="HAMAP-Rule" id="MF_01151"/>
    </source>
</evidence>
<comment type="subcellular location">
    <subcellularLocation>
        <location evidence="3">Cytoplasm</location>
    </subcellularLocation>
</comment>
<dbReference type="SUPFAM" id="SSF58014">
    <property type="entry name" value="Coiled-coil domain of nucleotide exchange factor GrpE"/>
    <property type="match status" value="1"/>
</dbReference>
<dbReference type="PRINTS" id="PR00773">
    <property type="entry name" value="GRPEPROTEIN"/>
</dbReference>
<evidence type="ECO:0000256" key="5">
    <source>
        <dbReference type="RuleBase" id="RU004478"/>
    </source>
</evidence>
<evidence type="ECO:0000313" key="8">
    <source>
        <dbReference type="EMBL" id="SFA85851.1"/>
    </source>
</evidence>
<organism evidence="8 9">
    <name type="scientific">Nocardioides alpinus</name>
    <dbReference type="NCBI Taxonomy" id="748909"/>
    <lineage>
        <taxon>Bacteria</taxon>
        <taxon>Bacillati</taxon>
        <taxon>Actinomycetota</taxon>
        <taxon>Actinomycetes</taxon>
        <taxon>Propionibacteriales</taxon>
        <taxon>Nocardioidaceae</taxon>
        <taxon>Nocardioides</taxon>
    </lineage>
</organism>
<reference evidence="8" key="1">
    <citation type="submission" date="2016-10" db="EMBL/GenBank/DDBJ databases">
        <authorList>
            <person name="de Groot N.N."/>
        </authorList>
    </citation>
    <scope>NUCLEOTIDE SEQUENCE [LARGE SCALE GENOMIC DNA]</scope>
    <source>
        <strain evidence="8">CGMCC 1.10697</strain>
    </source>
</reference>
<comment type="function">
    <text evidence="3 4">Participates actively in the response to hyperosmotic and heat shock by preventing the aggregation of stress-denatured proteins, in association with DnaK and GrpE. It is the nucleotide exchange factor for DnaK and may function as a thermosensor. Unfolded proteins bind initially to DnaJ; upon interaction with the DnaJ-bound protein, DnaK hydrolyzes its bound ATP, resulting in the formation of a stable complex. GrpE releases ADP from DnaK; ATP binding to DnaK triggers the release of the substrate protein, thus completing the reaction cycle. Several rounds of ATP-dependent interactions between DnaJ, DnaK and GrpE are required for fully efficient folding.</text>
</comment>
<gene>
    <name evidence="3" type="primary">grpE</name>
    <name evidence="8" type="ORF">SAMN05192575_101859</name>
</gene>
<keyword evidence="3 4" id="KW-0346">Stress response</keyword>
<dbReference type="SUPFAM" id="SSF51064">
    <property type="entry name" value="Head domain of nucleotide exchange factor GrpE"/>
    <property type="match status" value="1"/>
</dbReference>
<dbReference type="PANTHER" id="PTHR21237:SF23">
    <property type="entry name" value="GRPE PROTEIN HOMOLOG, MITOCHONDRIAL"/>
    <property type="match status" value="1"/>
</dbReference>
<protein>
    <recommendedName>
        <fullName evidence="3 4">Protein GrpE</fullName>
    </recommendedName>
    <alternativeName>
        <fullName evidence="3">HSP-70 cofactor</fullName>
    </alternativeName>
</protein>
<dbReference type="InterPro" id="IPR000740">
    <property type="entry name" value="GrpE"/>
</dbReference>
<dbReference type="GO" id="GO:0051087">
    <property type="term" value="F:protein-folding chaperone binding"/>
    <property type="evidence" value="ECO:0007669"/>
    <property type="project" value="InterPro"/>
</dbReference>
<dbReference type="InterPro" id="IPR009012">
    <property type="entry name" value="GrpE_head"/>
</dbReference>
<dbReference type="AlphaFoldDB" id="A0A1I0WB64"/>
<comment type="similarity">
    <text evidence="1 3 5">Belongs to the GrpE family.</text>
</comment>
<dbReference type="GO" id="GO:0005737">
    <property type="term" value="C:cytoplasm"/>
    <property type="evidence" value="ECO:0007669"/>
    <property type="project" value="UniProtKB-SubCell"/>
</dbReference>
<dbReference type="Proteomes" id="UP000199113">
    <property type="component" value="Unassembled WGS sequence"/>
</dbReference>
<dbReference type="EMBL" id="FOKC01000001">
    <property type="protein sequence ID" value="SFA85851.1"/>
    <property type="molecule type" value="Genomic_DNA"/>
</dbReference>
<evidence type="ECO:0000256" key="2">
    <source>
        <dbReference type="ARBA" id="ARBA00023186"/>
    </source>
</evidence>
<feature type="compositionally biased region" description="Low complexity" evidence="7">
    <location>
        <begin position="39"/>
        <end position="58"/>
    </location>
</feature>
<evidence type="ECO:0000256" key="1">
    <source>
        <dbReference type="ARBA" id="ARBA00009054"/>
    </source>
</evidence>
<dbReference type="PANTHER" id="PTHR21237">
    <property type="entry name" value="GRPE PROTEIN"/>
    <property type="match status" value="1"/>
</dbReference>
<keyword evidence="2 3" id="KW-0143">Chaperone</keyword>
<accession>A0A1I0WB64</accession>
<dbReference type="Gene3D" id="2.30.22.10">
    <property type="entry name" value="Head domain of nucleotide exchange factor GrpE"/>
    <property type="match status" value="1"/>
</dbReference>
<dbReference type="GO" id="GO:0042803">
    <property type="term" value="F:protein homodimerization activity"/>
    <property type="evidence" value="ECO:0007669"/>
    <property type="project" value="InterPro"/>
</dbReference>
<name>A0A1I0WB64_9ACTN</name>
<dbReference type="HAMAP" id="MF_01151">
    <property type="entry name" value="GrpE"/>
    <property type="match status" value="1"/>
</dbReference>
<dbReference type="CDD" id="cd00446">
    <property type="entry name" value="GrpE"/>
    <property type="match status" value="1"/>
</dbReference>
<feature type="coiled-coil region" evidence="6">
    <location>
        <begin position="96"/>
        <end position="123"/>
    </location>
</feature>
<evidence type="ECO:0000256" key="4">
    <source>
        <dbReference type="RuleBase" id="RU000639"/>
    </source>
</evidence>
<dbReference type="GO" id="GO:0000774">
    <property type="term" value="F:adenyl-nucleotide exchange factor activity"/>
    <property type="evidence" value="ECO:0007669"/>
    <property type="project" value="InterPro"/>
</dbReference>
<proteinExistence type="inferred from homology"/>
<dbReference type="RefSeq" id="WP_231263081.1">
    <property type="nucleotide sequence ID" value="NZ_FOKC01000001.1"/>
</dbReference>
<keyword evidence="3" id="KW-0963">Cytoplasm</keyword>